<sequence length="311" mass="34383">MSSLFNFKTKIKGAIMAPLFILLCLSHLSGHAQTEKNTDYIDYEELTGNVLQHLKEAQAKVRFIGSAGLREQALKLPLDSKARVSLLIAPGNKQMQGTQIVNYRKDGVLMIYKYFTATAREPEKVQLYATATALTEDGVCVSNWHVFMGMVQPEEMLAANDSVTFVVTLKGDIYPIERILSFNKNADAAIFKIKTGTDHLSPIPLGKELAVGETVHTLTNPEQYVYYYSKGVVARKTANHKIGPMGNRMEITADYAKGSSGGPILDDKGNMAGMVSTTYSIYAHDQPQMNLQMVVKKTIPAQSIRMLIQVQ</sequence>
<name>A0A4Y8SHR8_9SPHI</name>
<dbReference type="InterPro" id="IPR009003">
    <property type="entry name" value="Peptidase_S1_PA"/>
</dbReference>
<dbReference type="InterPro" id="IPR051201">
    <property type="entry name" value="Chloro_Bact_Ser_Proteases"/>
</dbReference>
<reference evidence="4 5" key="1">
    <citation type="journal article" date="2017" name="Int. J. Syst. Evol. Microbiol.">
        <title>Mucilaginibacterpsychrotolerans sp. nov., isolated from peatlands.</title>
        <authorList>
            <person name="Deng Y."/>
            <person name="Shen L."/>
            <person name="Xu B."/>
            <person name="Liu Y."/>
            <person name="Gu Z."/>
            <person name="Liu H."/>
            <person name="Zhou Y."/>
        </authorList>
    </citation>
    <scope>NUCLEOTIDE SEQUENCE [LARGE SCALE GENOMIC DNA]</scope>
    <source>
        <strain evidence="4 5">NH7-4</strain>
    </source>
</reference>
<proteinExistence type="predicted"/>
<accession>A0A4Y8SHR8</accession>
<dbReference type="PANTHER" id="PTHR43343">
    <property type="entry name" value="PEPTIDASE S12"/>
    <property type="match status" value="1"/>
</dbReference>
<evidence type="ECO:0000313" key="5">
    <source>
        <dbReference type="Proteomes" id="UP000297540"/>
    </source>
</evidence>
<dbReference type="EMBL" id="SOZE01000006">
    <property type="protein sequence ID" value="TFF38488.1"/>
    <property type="molecule type" value="Genomic_DNA"/>
</dbReference>
<keyword evidence="5" id="KW-1185">Reference proteome</keyword>
<gene>
    <name evidence="4" type="ORF">E2R66_08450</name>
</gene>
<dbReference type="GO" id="GO:0008233">
    <property type="term" value="F:peptidase activity"/>
    <property type="evidence" value="ECO:0007669"/>
    <property type="project" value="UniProtKB-KW"/>
</dbReference>
<evidence type="ECO:0000256" key="2">
    <source>
        <dbReference type="ARBA" id="ARBA00022801"/>
    </source>
</evidence>
<comment type="caution">
    <text evidence="4">The sequence shown here is derived from an EMBL/GenBank/DDBJ whole genome shotgun (WGS) entry which is preliminary data.</text>
</comment>
<dbReference type="Proteomes" id="UP000297540">
    <property type="component" value="Unassembled WGS sequence"/>
</dbReference>
<protein>
    <submittedName>
        <fullName evidence="4">Serine protease</fullName>
    </submittedName>
</protein>
<evidence type="ECO:0000256" key="1">
    <source>
        <dbReference type="ARBA" id="ARBA00022670"/>
    </source>
</evidence>
<keyword evidence="2" id="KW-0378">Hydrolase</keyword>
<evidence type="ECO:0000313" key="4">
    <source>
        <dbReference type="EMBL" id="TFF38488.1"/>
    </source>
</evidence>
<evidence type="ECO:0000256" key="3">
    <source>
        <dbReference type="SAM" id="SignalP"/>
    </source>
</evidence>
<keyword evidence="3" id="KW-0732">Signal</keyword>
<organism evidence="4 5">
    <name type="scientific">Mucilaginibacter psychrotolerans</name>
    <dbReference type="NCBI Taxonomy" id="1524096"/>
    <lineage>
        <taxon>Bacteria</taxon>
        <taxon>Pseudomonadati</taxon>
        <taxon>Bacteroidota</taxon>
        <taxon>Sphingobacteriia</taxon>
        <taxon>Sphingobacteriales</taxon>
        <taxon>Sphingobacteriaceae</taxon>
        <taxon>Mucilaginibacter</taxon>
    </lineage>
</organism>
<feature type="signal peptide" evidence="3">
    <location>
        <begin position="1"/>
        <end position="32"/>
    </location>
</feature>
<dbReference type="GO" id="GO:0006508">
    <property type="term" value="P:proteolysis"/>
    <property type="evidence" value="ECO:0007669"/>
    <property type="project" value="UniProtKB-KW"/>
</dbReference>
<dbReference type="PANTHER" id="PTHR43343:SF3">
    <property type="entry name" value="PROTEASE DO-LIKE 8, CHLOROPLASTIC"/>
    <property type="match status" value="1"/>
</dbReference>
<dbReference type="AlphaFoldDB" id="A0A4Y8SHR8"/>
<feature type="chain" id="PRO_5021375659" evidence="3">
    <location>
        <begin position="33"/>
        <end position="311"/>
    </location>
</feature>
<dbReference type="Gene3D" id="2.40.10.120">
    <property type="match status" value="1"/>
</dbReference>
<dbReference type="SUPFAM" id="SSF50494">
    <property type="entry name" value="Trypsin-like serine proteases"/>
    <property type="match status" value="1"/>
</dbReference>
<keyword evidence="1 4" id="KW-0645">Protease</keyword>
<dbReference type="Pfam" id="PF13365">
    <property type="entry name" value="Trypsin_2"/>
    <property type="match status" value="1"/>
</dbReference>